<dbReference type="InterPro" id="IPR036259">
    <property type="entry name" value="MFS_trans_sf"/>
</dbReference>
<reference evidence="8" key="1">
    <citation type="submission" date="2025-08" db="UniProtKB">
        <authorList>
            <consortium name="RefSeq"/>
        </authorList>
    </citation>
    <scope>IDENTIFICATION</scope>
</reference>
<sequence>MSEKSYKEFHFLRELKYFLKGNNTNKETEEIMLRKKIFVILCACHIVAFAQASGYFIQNNALPYLTKNLGVTPQMYGNLMSFTAIVQLIGGPFCGRLGDLYGGRLPLILSFVCLSITWALLAFATNIPFLFISKLPLVMAHALQSTYLIISDVTTTQQRADMLGKLGVSHGLGMIVGSALGGLITGKLGTNSAFITGSLVMGFCIVITLIMIPKNTKPIRKQLAMYSGEKELFKDEMKSQKCSFMGIKEIIEVAKTRHVGYVLALKVITGIPFSVLSSMFTFIIMEYYHLGPKSNGLVLAYLGIVGMITQGILVGYLTQKVPDAPLIIISVVIMAVGFLYLIIADSIYLFCAVSVPLTIGASLIHVIITSLITKIVREDQTGAALGLTLGCYTLMRTVSPAIGGFFYAHIGFFSFGVLGYFIDMMVILYLAFMGRKDFS</sequence>
<feature type="transmembrane region" description="Helical" evidence="5">
    <location>
        <begin position="324"/>
        <end position="341"/>
    </location>
</feature>
<feature type="transmembrane region" description="Helical" evidence="5">
    <location>
        <begin position="37"/>
        <end position="57"/>
    </location>
</feature>
<accession>A0ABM4CRR4</accession>
<feature type="transmembrane region" description="Helical" evidence="5">
    <location>
        <begin position="384"/>
        <end position="406"/>
    </location>
</feature>
<protein>
    <submittedName>
        <fullName evidence="8">Solute carrier family 22 member 18</fullName>
    </submittedName>
</protein>
<evidence type="ECO:0000256" key="2">
    <source>
        <dbReference type="ARBA" id="ARBA00022692"/>
    </source>
</evidence>
<keyword evidence="2 5" id="KW-0812">Transmembrane</keyword>
<keyword evidence="4 5" id="KW-0472">Membrane</keyword>
<dbReference type="InterPro" id="IPR011701">
    <property type="entry name" value="MFS"/>
</dbReference>
<evidence type="ECO:0000256" key="4">
    <source>
        <dbReference type="ARBA" id="ARBA00023136"/>
    </source>
</evidence>
<keyword evidence="3 5" id="KW-1133">Transmembrane helix</keyword>
<dbReference type="InterPro" id="IPR001958">
    <property type="entry name" value="Tet-R_TetA/multi-R_MdtG-like"/>
</dbReference>
<evidence type="ECO:0000256" key="1">
    <source>
        <dbReference type="ARBA" id="ARBA00004141"/>
    </source>
</evidence>
<evidence type="ECO:0000259" key="6">
    <source>
        <dbReference type="PROSITE" id="PS50850"/>
    </source>
</evidence>
<feature type="transmembrane region" description="Helical" evidence="5">
    <location>
        <begin position="192"/>
        <end position="212"/>
    </location>
</feature>
<dbReference type="InterPro" id="IPR020846">
    <property type="entry name" value="MFS_dom"/>
</dbReference>
<feature type="transmembrane region" description="Helical" evidence="5">
    <location>
        <begin position="162"/>
        <end position="186"/>
    </location>
</feature>
<evidence type="ECO:0000313" key="7">
    <source>
        <dbReference type="Proteomes" id="UP001652625"/>
    </source>
</evidence>
<feature type="domain" description="Major facilitator superfamily (MFS) profile" evidence="6">
    <location>
        <begin position="40"/>
        <end position="437"/>
    </location>
</feature>
<feature type="transmembrane region" description="Helical" evidence="5">
    <location>
        <begin position="77"/>
        <end position="95"/>
    </location>
</feature>
<feature type="transmembrane region" description="Helical" evidence="5">
    <location>
        <begin position="412"/>
        <end position="432"/>
    </location>
</feature>
<dbReference type="GeneID" id="100209871"/>
<evidence type="ECO:0000256" key="3">
    <source>
        <dbReference type="ARBA" id="ARBA00022989"/>
    </source>
</evidence>
<evidence type="ECO:0000313" key="8">
    <source>
        <dbReference type="RefSeq" id="XP_065664582.1"/>
    </source>
</evidence>
<dbReference type="PROSITE" id="PS50850">
    <property type="entry name" value="MFS"/>
    <property type="match status" value="1"/>
</dbReference>
<dbReference type="RefSeq" id="XP_065664582.1">
    <property type="nucleotide sequence ID" value="XM_065808510.1"/>
</dbReference>
<feature type="transmembrane region" description="Helical" evidence="5">
    <location>
        <begin position="297"/>
        <end position="317"/>
    </location>
</feature>
<gene>
    <name evidence="8" type="primary">LOC100209871</name>
</gene>
<organism evidence="7 8">
    <name type="scientific">Hydra vulgaris</name>
    <name type="common">Hydra</name>
    <name type="synonym">Hydra attenuata</name>
    <dbReference type="NCBI Taxonomy" id="6087"/>
    <lineage>
        <taxon>Eukaryota</taxon>
        <taxon>Metazoa</taxon>
        <taxon>Cnidaria</taxon>
        <taxon>Hydrozoa</taxon>
        <taxon>Hydroidolina</taxon>
        <taxon>Anthoathecata</taxon>
        <taxon>Aplanulata</taxon>
        <taxon>Hydridae</taxon>
        <taxon>Hydra</taxon>
    </lineage>
</organism>
<dbReference type="Pfam" id="PF07690">
    <property type="entry name" value="MFS_1"/>
    <property type="match status" value="1"/>
</dbReference>
<proteinExistence type="predicted"/>
<feature type="transmembrane region" description="Helical" evidence="5">
    <location>
        <begin position="107"/>
        <end position="125"/>
    </location>
</feature>
<dbReference type="PRINTS" id="PR01035">
    <property type="entry name" value="TCRTETA"/>
</dbReference>
<dbReference type="PANTHER" id="PTHR24002">
    <property type="entry name" value="SOLUTE CARRIER FAMILY 22 MEMBER 18"/>
    <property type="match status" value="1"/>
</dbReference>
<dbReference type="CDD" id="cd17331">
    <property type="entry name" value="MFS_SLC22A18"/>
    <property type="match status" value="1"/>
</dbReference>
<feature type="transmembrane region" description="Helical" evidence="5">
    <location>
        <begin position="347"/>
        <end position="372"/>
    </location>
</feature>
<feature type="transmembrane region" description="Helical" evidence="5">
    <location>
        <begin position="131"/>
        <end position="150"/>
    </location>
</feature>
<evidence type="ECO:0000256" key="5">
    <source>
        <dbReference type="SAM" id="Phobius"/>
    </source>
</evidence>
<keyword evidence="7" id="KW-1185">Reference proteome</keyword>
<dbReference type="Gene3D" id="1.20.1250.20">
    <property type="entry name" value="MFS general substrate transporter like domains"/>
    <property type="match status" value="1"/>
</dbReference>
<dbReference type="Proteomes" id="UP001652625">
    <property type="component" value="Chromosome 10"/>
</dbReference>
<feature type="transmembrane region" description="Helical" evidence="5">
    <location>
        <begin position="263"/>
        <end position="285"/>
    </location>
</feature>
<dbReference type="SUPFAM" id="SSF103473">
    <property type="entry name" value="MFS general substrate transporter"/>
    <property type="match status" value="1"/>
</dbReference>
<name>A0ABM4CRR4_HYDVU</name>
<comment type="subcellular location">
    <subcellularLocation>
        <location evidence="1">Membrane</location>
        <topology evidence="1">Multi-pass membrane protein</topology>
    </subcellularLocation>
</comment>
<dbReference type="PANTHER" id="PTHR24002:SF3">
    <property type="entry name" value="SOLUTE CARRIER FAMILY 22 MEMBER 18"/>
    <property type="match status" value="1"/>
</dbReference>